<sequence length="94" mass="10357">MNQKQSITSLPESPKDDQRRRMVRYGIAMGVRVACVIACFFAQGWWLLAFVIGAVLLPYIAVVIANVGYKEGGVVERPASMLPVPYRSAGARDE</sequence>
<evidence type="ECO:0000256" key="1">
    <source>
        <dbReference type="SAM" id="Phobius"/>
    </source>
</evidence>
<keyword evidence="1" id="KW-0812">Transmembrane</keyword>
<reference evidence="2 3" key="1">
    <citation type="submission" date="2017-09" db="EMBL/GenBank/DDBJ databases">
        <authorList>
            <person name="Ehlers B."/>
            <person name="Leendertz F.H."/>
        </authorList>
    </citation>
    <scope>NUCLEOTIDE SEQUENCE [LARGE SCALE GENOMIC DNA]</scope>
    <source>
        <strain evidence="2 3">CGMCC 1.05381</strain>
    </source>
</reference>
<organism evidence="2 3">
    <name type="scientific">Salinibacterium xinjiangense</name>
    <dbReference type="NCBI Taxonomy" id="386302"/>
    <lineage>
        <taxon>Bacteria</taxon>
        <taxon>Bacillati</taxon>
        <taxon>Actinomycetota</taxon>
        <taxon>Actinomycetes</taxon>
        <taxon>Micrococcales</taxon>
        <taxon>Microbacteriaceae</taxon>
        <taxon>Salinibacterium</taxon>
    </lineage>
</organism>
<feature type="transmembrane region" description="Helical" evidence="1">
    <location>
        <begin position="25"/>
        <end position="43"/>
    </location>
</feature>
<proteinExistence type="predicted"/>
<feature type="transmembrane region" description="Helical" evidence="1">
    <location>
        <begin position="49"/>
        <end position="69"/>
    </location>
</feature>
<dbReference type="AlphaFoldDB" id="A0A2C9A331"/>
<dbReference type="Proteomes" id="UP000219440">
    <property type="component" value="Unassembled WGS sequence"/>
</dbReference>
<dbReference type="RefSeq" id="WP_097061905.1">
    <property type="nucleotide sequence ID" value="NZ_BMLC01000001.1"/>
</dbReference>
<evidence type="ECO:0000313" key="3">
    <source>
        <dbReference type="Proteomes" id="UP000219440"/>
    </source>
</evidence>
<dbReference type="EMBL" id="OCST01000006">
    <property type="protein sequence ID" value="SOE73830.1"/>
    <property type="molecule type" value="Genomic_DNA"/>
</dbReference>
<accession>A0A2C9A331</accession>
<dbReference type="InterPro" id="IPR021449">
    <property type="entry name" value="DUF3099"/>
</dbReference>
<name>A0A2C9A331_9MICO</name>
<gene>
    <name evidence="2" type="ORF">SAMN06296378_2857</name>
</gene>
<keyword evidence="3" id="KW-1185">Reference proteome</keyword>
<dbReference type="OrthoDB" id="4229919at2"/>
<dbReference type="Pfam" id="PF11298">
    <property type="entry name" value="DUF3099"/>
    <property type="match status" value="1"/>
</dbReference>
<evidence type="ECO:0000313" key="2">
    <source>
        <dbReference type="EMBL" id="SOE73830.1"/>
    </source>
</evidence>
<keyword evidence="1" id="KW-0472">Membrane</keyword>
<evidence type="ECO:0008006" key="4">
    <source>
        <dbReference type="Google" id="ProtNLM"/>
    </source>
</evidence>
<protein>
    <recommendedName>
        <fullName evidence="4">DUF3099 domain-containing protein</fullName>
    </recommendedName>
</protein>
<keyword evidence="1" id="KW-1133">Transmembrane helix</keyword>